<sequence length="318" mass="36378">MATINIVSTSSAKTSRKDECIQKLSDIQSDFDTKIVKLHATKEDHIFFQICQELGQNINSYNDEMKDCNEGDFIYIYDAIKKMLKDELTKTPNYIKCIKKLMPDIKKQVQREKETKDSHNEENSFKETVIQLEEEVNKILEIADRALETEQLEKQVLLGTDQKDVHEQGTTYKQDNAGLSSAESPQSDELNSIPKRELPCKEMECSIGGSSQCISEKDESLQYDTNSAVHKTFNDPDEVTTRTRDTATNEDSDIGGTTVLYDGKGSPTIETKPTINSLKIKKKKKKRQEIQEELERMIYSPSNFNENNMYLSYAHLED</sequence>
<proteinExistence type="predicted"/>
<organism evidence="2 3">
    <name type="scientific">Plasmodium ovale curtisi</name>
    <dbReference type="NCBI Taxonomy" id="864141"/>
    <lineage>
        <taxon>Eukaryota</taxon>
        <taxon>Sar</taxon>
        <taxon>Alveolata</taxon>
        <taxon>Apicomplexa</taxon>
        <taxon>Aconoidasida</taxon>
        <taxon>Haemosporida</taxon>
        <taxon>Plasmodiidae</taxon>
        <taxon>Plasmodium</taxon>
        <taxon>Plasmodium (Plasmodium)</taxon>
    </lineage>
</organism>
<dbReference type="AlphaFoldDB" id="A0A1A8XBV2"/>
<dbReference type="Proteomes" id="UP000078546">
    <property type="component" value="Unassembled WGS sequence"/>
</dbReference>
<reference evidence="3" key="1">
    <citation type="submission" date="2016-05" db="EMBL/GenBank/DDBJ databases">
        <authorList>
            <person name="Naeem Raeece"/>
        </authorList>
    </citation>
    <scope>NUCLEOTIDE SEQUENCE [LARGE SCALE GENOMIC DNA]</scope>
</reference>
<accession>A0A1A8XBV2</accession>
<evidence type="ECO:0000313" key="3">
    <source>
        <dbReference type="Proteomes" id="UP000078546"/>
    </source>
</evidence>
<feature type="region of interest" description="Disordered" evidence="1">
    <location>
        <begin position="230"/>
        <end position="254"/>
    </location>
</feature>
<dbReference type="EMBL" id="FLQV01003149">
    <property type="protein sequence ID" value="SBT02168.1"/>
    <property type="molecule type" value="Genomic_DNA"/>
</dbReference>
<protein>
    <submittedName>
        <fullName evidence="2">PIR Superfamily Protein</fullName>
    </submittedName>
</protein>
<evidence type="ECO:0000313" key="2">
    <source>
        <dbReference type="EMBL" id="SBT02168.1"/>
    </source>
</evidence>
<gene>
    <name evidence="2" type="ORF">POVCU1_073830</name>
</gene>
<feature type="compositionally biased region" description="Polar residues" evidence="1">
    <location>
        <begin position="168"/>
        <end position="190"/>
    </location>
</feature>
<feature type="region of interest" description="Disordered" evidence="1">
    <location>
        <begin position="163"/>
        <end position="194"/>
    </location>
</feature>
<name>A0A1A8XBV2_PLAOA</name>
<evidence type="ECO:0000256" key="1">
    <source>
        <dbReference type="SAM" id="MobiDB-lite"/>
    </source>
</evidence>